<keyword evidence="2" id="KW-0812">Transmembrane</keyword>
<gene>
    <name evidence="3" type="ORF">BG844_32405</name>
</gene>
<evidence type="ECO:0000313" key="3">
    <source>
        <dbReference type="EMBL" id="OJF10348.1"/>
    </source>
</evidence>
<feature type="compositionally biased region" description="Low complexity" evidence="1">
    <location>
        <begin position="9"/>
        <end position="24"/>
    </location>
</feature>
<dbReference type="Proteomes" id="UP000182486">
    <property type="component" value="Unassembled WGS sequence"/>
</dbReference>
<accession>A0A1K0GHG0</accession>
<dbReference type="AlphaFoldDB" id="A0A1K0GHG0"/>
<keyword evidence="4" id="KW-1185">Reference proteome</keyword>
<keyword evidence="2" id="KW-0472">Membrane</keyword>
<dbReference type="RefSeq" id="WP_071809215.1">
    <property type="nucleotide sequence ID" value="NZ_MEIA01000479.1"/>
</dbReference>
<keyword evidence="2" id="KW-1133">Transmembrane helix</keyword>
<feature type="region of interest" description="Disordered" evidence="1">
    <location>
        <begin position="1"/>
        <end position="30"/>
    </location>
</feature>
<protein>
    <recommendedName>
        <fullName evidence="5">Mercuric ion transport protein</fullName>
    </recommendedName>
</protein>
<proteinExistence type="predicted"/>
<comment type="caution">
    <text evidence="3">The sequence shown here is derived from an EMBL/GenBank/DDBJ whole genome shotgun (WGS) entry which is preliminary data.</text>
</comment>
<sequence length="112" mass="10904">MTLQHARPLHALPSTSASSAPGTPVDNAPPTRSKITAGLAALACAACCALPLLIAAGLLTGAGAALAENILLGMSGVLVAAAATMWWLHRRRSARTAAAAGAGGCASGTCNC</sequence>
<feature type="transmembrane region" description="Helical" evidence="2">
    <location>
        <begin position="39"/>
        <end position="64"/>
    </location>
</feature>
<name>A0A1K0GHG0_9ACTN</name>
<evidence type="ECO:0000256" key="1">
    <source>
        <dbReference type="SAM" id="MobiDB-lite"/>
    </source>
</evidence>
<evidence type="ECO:0000256" key="2">
    <source>
        <dbReference type="SAM" id="Phobius"/>
    </source>
</evidence>
<dbReference type="EMBL" id="MEIA01000479">
    <property type="protein sequence ID" value="OJF10348.1"/>
    <property type="molecule type" value="Genomic_DNA"/>
</dbReference>
<evidence type="ECO:0008006" key="5">
    <source>
        <dbReference type="Google" id="ProtNLM"/>
    </source>
</evidence>
<evidence type="ECO:0000313" key="4">
    <source>
        <dbReference type="Proteomes" id="UP000182486"/>
    </source>
</evidence>
<reference evidence="3 4" key="1">
    <citation type="submission" date="2016-09" db="EMBL/GenBank/DDBJ databases">
        <title>Couchioplanes caeruleus draft genome sequence.</title>
        <authorList>
            <person name="Sheehan J."/>
            <person name="Caffrey P."/>
        </authorList>
    </citation>
    <scope>NUCLEOTIDE SEQUENCE [LARGE SCALE GENOMIC DNA]</scope>
    <source>
        <strain evidence="3 4">DSM 43634</strain>
    </source>
</reference>
<organism evidence="3 4">
    <name type="scientific">Couchioplanes caeruleus subsp. caeruleus</name>
    <dbReference type="NCBI Taxonomy" id="56427"/>
    <lineage>
        <taxon>Bacteria</taxon>
        <taxon>Bacillati</taxon>
        <taxon>Actinomycetota</taxon>
        <taxon>Actinomycetes</taxon>
        <taxon>Micromonosporales</taxon>
        <taxon>Micromonosporaceae</taxon>
        <taxon>Couchioplanes</taxon>
    </lineage>
</organism>
<feature type="transmembrane region" description="Helical" evidence="2">
    <location>
        <begin position="70"/>
        <end position="88"/>
    </location>
</feature>